<proteinExistence type="predicted"/>
<keyword evidence="1" id="KW-0812">Transmembrane</keyword>
<evidence type="ECO:0000313" key="3">
    <source>
        <dbReference type="Proteomes" id="UP001164513"/>
    </source>
</evidence>
<keyword evidence="1" id="KW-0472">Membrane</keyword>
<organism evidence="2 3">
    <name type="scientific">Borrelia miyamotoi</name>
    <dbReference type="NCBI Taxonomy" id="47466"/>
    <lineage>
        <taxon>Bacteria</taxon>
        <taxon>Pseudomonadati</taxon>
        <taxon>Spirochaetota</taxon>
        <taxon>Spirochaetia</taxon>
        <taxon>Spirochaetales</taxon>
        <taxon>Borreliaceae</taxon>
        <taxon>Borrelia</taxon>
    </lineage>
</organism>
<dbReference type="AlphaFoldDB" id="A0AAX3JP36"/>
<dbReference type="Proteomes" id="UP001164513">
    <property type="component" value="Plasmid pZSt-lp66"/>
</dbReference>
<geneLocation type="plasmid" evidence="2 3">
    <name>pZSt-lp66</name>
</geneLocation>
<sequence>MMEISQVILNVSGGLILLSMMIHLIVYQLEVNSELPIGFMYLDYFKVHDLGLESTHINYYFKMIYVNLNLEKYIRAG</sequence>
<dbReference type="RefSeq" id="WP_207105128.1">
    <property type="nucleotide sequence ID" value="NZ_CP044628.1"/>
</dbReference>
<evidence type="ECO:0000256" key="1">
    <source>
        <dbReference type="SAM" id="Phobius"/>
    </source>
</evidence>
<feature type="transmembrane region" description="Helical" evidence="1">
    <location>
        <begin position="7"/>
        <end position="26"/>
    </location>
</feature>
<keyword evidence="1" id="KW-1133">Transmembrane helix</keyword>
<reference evidence="2" key="1">
    <citation type="submission" date="2022-12" db="EMBL/GenBank/DDBJ databases">
        <title>B. miyamotoi WGS.</title>
        <authorList>
            <person name="Gabriele M."/>
            <person name="Kuleshov K.V."/>
            <person name="Hepner S."/>
            <person name="Hoornstra D."/>
            <person name="Hovius J.W."/>
            <person name="Platonov A.E."/>
            <person name="Fingerle V."/>
            <person name="Strube C."/>
        </authorList>
    </citation>
    <scope>NUCLEOTIDE SEQUENCE</scope>
    <source>
        <strain evidence="2">ZStruIII14-9</strain>
        <plasmid evidence="2">pZSt-lp66</plasmid>
    </source>
</reference>
<accession>A0AAX3JP36</accession>
<keyword evidence="2" id="KW-0614">Plasmid</keyword>
<evidence type="ECO:0000313" key="2">
    <source>
        <dbReference type="EMBL" id="WAZ72439.1"/>
    </source>
</evidence>
<name>A0AAX3JP36_9SPIR</name>
<gene>
    <name evidence="2" type="ORF">O5404_05295</name>
</gene>
<dbReference type="EMBL" id="CP114723">
    <property type="protein sequence ID" value="WAZ72439.1"/>
    <property type="molecule type" value="Genomic_DNA"/>
</dbReference>
<protein>
    <submittedName>
        <fullName evidence="2">Uncharacterized protein</fullName>
    </submittedName>
</protein>